<proteinExistence type="predicted"/>
<sequence>MDILCKYCGGGNYSSFFAMELKKGYLEGVHGKFYESQIYDDSLNRNSVLEFDKTFSNKFSNNL</sequence>
<gene>
    <name evidence="1" type="ORF">bsdcttw_37550</name>
</gene>
<protein>
    <submittedName>
        <fullName evidence="1">Uncharacterized protein</fullName>
    </submittedName>
</protein>
<dbReference type="EMBL" id="AP023368">
    <property type="protein sequence ID" value="BCK00715.1"/>
    <property type="molecule type" value="Genomic_DNA"/>
</dbReference>
<evidence type="ECO:0000313" key="1">
    <source>
        <dbReference type="EMBL" id="BCK00715.1"/>
    </source>
</evidence>
<accession>A0A7I8DTS5</accession>
<dbReference type="Proteomes" id="UP000515703">
    <property type="component" value="Chromosome"/>
</dbReference>
<keyword evidence="2" id="KW-1185">Reference proteome</keyword>
<name>A0A7I8DTS5_9FIRM</name>
<organism evidence="1 2">
    <name type="scientific">Anaerocolumna chitinilytica</name>
    <dbReference type="NCBI Taxonomy" id="1727145"/>
    <lineage>
        <taxon>Bacteria</taxon>
        <taxon>Bacillati</taxon>
        <taxon>Bacillota</taxon>
        <taxon>Clostridia</taxon>
        <taxon>Lachnospirales</taxon>
        <taxon>Lachnospiraceae</taxon>
        <taxon>Anaerocolumna</taxon>
    </lineage>
</organism>
<dbReference type="AlphaFoldDB" id="A0A7I8DTS5"/>
<reference evidence="1 2" key="2">
    <citation type="submission" date="2020-08" db="EMBL/GenBank/DDBJ databases">
        <authorList>
            <person name="Ueki A."/>
            <person name="Tonouchi A."/>
        </authorList>
    </citation>
    <scope>NUCLEOTIDE SEQUENCE [LARGE SCALE GENOMIC DNA]</scope>
    <source>
        <strain evidence="1 2">CTTW</strain>
    </source>
</reference>
<dbReference type="KEGG" id="acht:bsdcttw_37550"/>
<reference evidence="1 2" key="1">
    <citation type="submission" date="2020-08" db="EMBL/GenBank/DDBJ databases">
        <title>Draft genome sequencing of an Anaerocolumna strain isolated from anoxic soil subjected to BSD treatment.</title>
        <authorList>
            <person name="Uek A."/>
            <person name="Tonouchi A."/>
        </authorList>
    </citation>
    <scope>NUCLEOTIDE SEQUENCE [LARGE SCALE GENOMIC DNA]</scope>
    <source>
        <strain evidence="1 2">CTTW</strain>
    </source>
</reference>
<evidence type="ECO:0000313" key="2">
    <source>
        <dbReference type="Proteomes" id="UP000515703"/>
    </source>
</evidence>